<protein>
    <recommendedName>
        <fullName evidence="3">Lipoprotein</fullName>
    </recommendedName>
</protein>
<keyword evidence="2" id="KW-1185">Reference proteome</keyword>
<dbReference type="RefSeq" id="WP_243308619.1">
    <property type="nucleotide sequence ID" value="NZ_JALGBI010000002.1"/>
</dbReference>
<organism evidence="1 2">
    <name type="scientific">Variovorax terrae</name>
    <dbReference type="NCBI Taxonomy" id="2923278"/>
    <lineage>
        <taxon>Bacteria</taxon>
        <taxon>Pseudomonadati</taxon>
        <taxon>Pseudomonadota</taxon>
        <taxon>Betaproteobacteria</taxon>
        <taxon>Burkholderiales</taxon>
        <taxon>Comamonadaceae</taxon>
        <taxon>Variovorax</taxon>
    </lineage>
</organism>
<dbReference type="PROSITE" id="PS51257">
    <property type="entry name" value="PROKAR_LIPOPROTEIN"/>
    <property type="match status" value="1"/>
</dbReference>
<evidence type="ECO:0008006" key="3">
    <source>
        <dbReference type="Google" id="ProtNLM"/>
    </source>
</evidence>
<reference evidence="1" key="1">
    <citation type="submission" date="2022-03" db="EMBL/GenBank/DDBJ databases">
        <authorList>
            <person name="Woo C.Y."/>
        </authorList>
    </citation>
    <scope>NUCLEOTIDE SEQUENCE</scope>
    <source>
        <strain evidence="1">CYS-02</strain>
    </source>
</reference>
<proteinExistence type="predicted"/>
<comment type="caution">
    <text evidence="1">The sequence shown here is derived from an EMBL/GenBank/DDBJ whole genome shotgun (WGS) entry which is preliminary data.</text>
</comment>
<sequence length="223" mass="25110">MKGFLRSVLAAAVAVGLAGCGASGKPSESDAKQQIKRGFENCDVISVGSFEKTNGVAQRDGSYTLYVKFTLKGAALKKNKKLVEQYSARLEELKPLNQAFNDRLQALMDDRDALSRAHASFERWELANQKVEKYLNENGKVLEELRQHEQFFSGTGPLRQTFNANLEEACRVQDFPTSFFNRLFNSVYQETHGFTEKGESSFTATLNMVRTDNGWVMADLMRR</sequence>
<evidence type="ECO:0000313" key="1">
    <source>
        <dbReference type="EMBL" id="MCJ0765365.1"/>
    </source>
</evidence>
<accession>A0A9X2APX6</accession>
<name>A0A9X2APX6_9BURK</name>
<evidence type="ECO:0000313" key="2">
    <source>
        <dbReference type="Proteomes" id="UP001139447"/>
    </source>
</evidence>
<dbReference type="AlphaFoldDB" id="A0A9X2APX6"/>
<gene>
    <name evidence="1" type="ORF">MMF98_19315</name>
</gene>
<dbReference type="Proteomes" id="UP001139447">
    <property type="component" value="Unassembled WGS sequence"/>
</dbReference>
<dbReference type="EMBL" id="JALGBI010000002">
    <property type="protein sequence ID" value="MCJ0765365.1"/>
    <property type="molecule type" value="Genomic_DNA"/>
</dbReference>